<keyword evidence="2" id="KW-0067">ATP-binding</keyword>
<protein>
    <submittedName>
        <fullName evidence="2">ATP-binding cassette domain-containing protein</fullName>
    </submittedName>
</protein>
<dbReference type="AlphaFoldDB" id="A0A850R7F6"/>
<evidence type="ECO:0000313" key="2">
    <source>
        <dbReference type="EMBL" id="NVP02811.1"/>
    </source>
</evidence>
<accession>A0A850R7F6</accession>
<dbReference type="InterPro" id="IPR027417">
    <property type="entry name" value="P-loop_NTPase"/>
</dbReference>
<dbReference type="InterPro" id="IPR003439">
    <property type="entry name" value="ABC_transporter-like_ATP-bd"/>
</dbReference>
<dbReference type="Gene3D" id="3.40.50.300">
    <property type="entry name" value="P-loop containing nucleotide triphosphate hydrolases"/>
    <property type="match status" value="1"/>
</dbReference>
<name>A0A850R7F6_PHODD</name>
<dbReference type="PANTHER" id="PTHR43394">
    <property type="entry name" value="ATP-DEPENDENT PERMEASE MDL1, MITOCHONDRIAL"/>
    <property type="match status" value="1"/>
</dbReference>
<dbReference type="InterPro" id="IPR039421">
    <property type="entry name" value="Type_1_exporter"/>
</dbReference>
<dbReference type="Pfam" id="PF00005">
    <property type="entry name" value="ABC_tran"/>
    <property type="match status" value="1"/>
</dbReference>
<organism evidence="2 3">
    <name type="scientific">Photobacterium damselae subsp. damselae</name>
    <name type="common">Listonella damsela</name>
    <dbReference type="NCBI Taxonomy" id="85581"/>
    <lineage>
        <taxon>Bacteria</taxon>
        <taxon>Pseudomonadati</taxon>
        <taxon>Pseudomonadota</taxon>
        <taxon>Gammaproteobacteria</taxon>
        <taxon>Vibrionales</taxon>
        <taxon>Vibrionaceae</taxon>
        <taxon>Photobacterium</taxon>
    </lineage>
</organism>
<reference evidence="2 3" key="1">
    <citation type="submission" date="2020-06" db="EMBL/GenBank/DDBJ databases">
        <title>Photobacterium damselae subsp. damselae comparative genomics.</title>
        <authorList>
            <person name="Osorio C.R."/>
        </authorList>
    </citation>
    <scope>NUCLEOTIDE SEQUENCE [LARGE SCALE GENOMIC DNA]</scope>
    <source>
        <strain evidence="2 3">TW250/03</strain>
    </source>
</reference>
<dbReference type="GO" id="GO:0016887">
    <property type="term" value="F:ATP hydrolysis activity"/>
    <property type="evidence" value="ECO:0007669"/>
    <property type="project" value="InterPro"/>
</dbReference>
<dbReference type="Proteomes" id="UP000533429">
    <property type="component" value="Unassembled WGS sequence"/>
</dbReference>
<keyword evidence="2" id="KW-0547">Nucleotide-binding</keyword>
<gene>
    <name evidence="2" type="ORF">HWA77_21615</name>
</gene>
<proteinExistence type="predicted"/>
<evidence type="ECO:0000313" key="3">
    <source>
        <dbReference type="Proteomes" id="UP000533429"/>
    </source>
</evidence>
<dbReference type="PANTHER" id="PTHR43394:SF1">
    <property type="entry name" value="ATP-BINDING CASSETTE SUB-FAMILY B MEMBER 10, MITOCHONDRIAL"/>
    <property type="match status" value="1"/>
</dbReference>
<dbReference type="GO" id="GO:0015421">
    <property type="term" value="F:ABC-type oligopeptide transporter activity"/>
    <property type="evidence" value="ECO:0007669"/>
    <property type="project" value="TreeGrafter"/>
</dbReference>
<feature type="non-terminal residue" evidence="2">
    <location>
        <position position="1"/>
    </location>
</feature>
<sequence>SGGQRQSIAIARALLSKPPVLVMDEPTSSMDNRSEMYIKHQLASLSNEETLILITHKTSMLDIVDRLIVMEQGQIIADGKKDLVLQQLREGAVNKAKAS</sequence>
<dbReference type="GO" id="GO:0005524">
    <property type="term" value="F:ATP binding"/>
    <property type="evidence" value="ECO:0007669"/>
    <property type="project" value="UniProtKB-KW"/>
</dbReference>
<dbReference type="EMBL" id="JABXOR010001401">
    <property type="protein sequence ID" value="NVP02811.1"/>
    <property type="molecule type" value="Genomic_DNA"/>
</dbReference>
<feature type="domain" description="ABC transporter" evidence="1">
    <location>
        <begin position="1"/>
        <end position="28"/>
    </location>
</feature>
<evidence type="ECO:0000259" key="1">
    <source>
        <dbReference type="Pfam" id="PF00005"/>
    </source>
</evidence>
<dbReference type="SUPFAM" id="SSF52540">
    <property type="entry name" value="P-loop containing nucleoside triphosphate hydrolases"/>
    <property type="match status" value="1"/>
</dbReference>
<comment type="caution">
    <text evidence="2">The sequence shown here is derived from an EMBL/GenBank/DDBJ whole genome shotgun (WGS) entry which is preliminary data.</text>
</comment>